<accession>A0ACC4B7M1</accession>
<evidence type="ECO:0000313" key="1">
    <source>
        <dbReference type="EMBL" id="KAL3574583.1"/>
    </source>
</evidence>
<keyword evidence="2" id="KW-1185">Reference proteome</keyword>
<dbReference type="EMBL" id="RCHU02000013">
    <property type="protein sequence ID" value="KAL3574583.1"/>
    <property type="molecule type" value="Genomic_DNA"/>
</dbReference>
<protein>
    <submittedName>
        <fullName evidence="1">Uncharacterized protein</fullName>
    </submittedName>
</protein>
<reference evidence="1 2" key="1">
    <citation type="journal article" date="2024" name="Plant Biotechnol. J.">
        <title>Genome and CRISPR/Cas9 system of a widespread forest tree (Populus alba) in the world.</title>
        <authorList>
            <person name="Liu Y.J."/>
            <person name="Jiang P.F."/>
            <person name="Han X.M."/>
            <person name="Li X.Y."/>
            <person name="Wang H.M."/>
            <person name="Wang Y.J."/>
            <person name="Wang X.X."/>
            <person name="Zeng Q.Y."/>
        </authorList>
    </citation>
    <scope>NUCLEOTIDE SEQUENCE [LARGE SCALE GENOMIC DNA]</scope>
    <source>
        <strain evidence="2">cv. PAL-ZL1</strain>
    </source>
</reference>
<name>A0ACC4B7M1_POPAL</name>
<comment type="caution">
    <text evidence="1">The sequence shown here is derived from an EMBL/GenBank/DDBJ whole genome shotgun (WGS) entry which is preliminary data.</text>
</comment>
<organism evidence="1 2">
    <name type="scientific">Populus alba</name>
    <name type="common">White poplar</name>
    <dbReference type="NCBI Taxonomy" id="43335"/>
    <lineage>
        <taxon>Eukaryota</taxon>
        <taxon>Viridiplantae</taxon>
        <taxon>Streptophyta</taxon>
        <taxon>Embryophyta</taxon>
        <taxon>Tracheophyta</taxon>
        <taxon>Spermatophyta</taxon>
        <taxon>Magnoliopsida</taxon>
        <taxon>eudicotyledons</taxon>
        <taxon>Gunneridae</taxon>
        <taxon>Pentapetalae</taxon>
        <taxon>rosids</taxon>
        <taxon>fabids</taxon>
        <taxon>Malpighiales</taxon>
        <taxon>Salicaceae</taxon>
        <taxon>Saliceae</taxon>
        <taxon>Populus</taxon>
    </lineage>
</organism>
<gene>
    <name evidence="1" type="ORF">D5086_025196</name>
</gene>
<dbReference type="Proteomes" id="UP000309997">
    <property type="component" value="Unassembled WGS sequence"/>
</dbReference>
<evidence type="ECO:0000313" key="2">
    <source>
        <dbReference type="Proteomes" id="UP000309997"/>
    </source>
</evidence>
<sequence length="211" mass="22880">METSVVYHTHRLFLDTDSAMPPYNQGDRNSSDYILGTGANFDGKVVMVLVALLFALVCAFGINSIARCATRNGYRIGFETPQQATSRLAAATNTELKKSALGQIPVVPYKSGLNIQVSTDCPICLGEFSEGEKPHGALIADINLLRDHAWHCSLIHTLRHAWKHQSKLHGKIGSKYSSSSCVLCSSPSHGLGFLGRVLGIRGLLDVEVMVL</sequence>
<proteinExistence type="predicted"/>